<feature type="domain" description="Glycosyltransferase subfamily 4-like N-terminal" evidence="3">
    <location>
        <begin position="34"/>
        <end position="187"/>
    </location>
</feature>
<feature type="domain" description="Glycosyl transferase family 1" evidence="2">
    <location>
        <begin position="213"/>
        <end position="364"/>
    </location>
</feature>
<accession>A0A1F6D367</accession>
<dbReference type="FunFam" id="3.40.50.2000:FF:000119">
    <property type="entry name" value="Glycosyl transferase group 1"/>
    <property type="match status" value="1"/>
</dbReference>
<dbReference type="SUPFAM" id="SSF53756">
    <property type="entry name" value="UDP-Glycosyltransferase/glycogen phosphorylase"/>
    <property type="match status" value="1"/>
</dbReference>
<comment type="caution">
    <text evidence="4">The sequence shown here is derived from an EMBL/GenBank/DDBJ whole genome shotgun (WGS) entry which is preliminary data.</text>
</comment>
<reference evidence="4 5" key="1">
    <citation type="journal article" date="2016" name="Nat. Commun.">
        <title>Thousands of microbial genomes shed light on interconnected biogeochemical processes in an aquifer system.</title>
        <authorList>
            <person name="Anantharaman K."/>
            <person name="Brown C.T."/>
            <person name="Hug L.A."/>
            <person name="Sharon I."/>
            <person name="Castelle C.J."/>
            <person name="Probst A.J."/>
            <person name="Thomas B.C."/>
            <person name="Singh A."/>
            <person name="Wilkins M.J."/>
            <person name="Karaoz U."/>
            <person name="Brodie E.L."/>
            <person name="Williams K.H."/>
            <person name="Hubbard S.S."/>
            <person name="Banfield J.F."/>
        </authorList>
    </citation>
    <scope>NUCLEOTIDE SEQUENCE [LARGE SCALE GENOMIC DNA]</scope>
    <source>
        <strain evidence="5">RIFCSPLOWO2_12_FULL_64_10</strain>
    </source>
</reference>
<dbReference type="AlphaFoldDB" id="A0A1F6D367"/>
<dbReference type="EMBL" id="MFKF01000076">
    <property type="protein sequence ID" value="OGG55472.1"/>
    <property type="molecule type" value="Genomic_DNA"/>
</dbReference>
<evidence type="ECO:0000313" key="5">
    <source>
        <dbReference type="Proteomes" id="UP000178606"/>
    </source>
</evidence>
<dbReference type="PANTHER" id="PTHR46401:SF2">
    <property type="entry name" value="GLYCOSYLTRANSFERASE WBBK-RELATED"/>
    <property type="match status" value="1"/>
</dbReference>
<dbReference type="GO" id="GO:0009103">
    <property type="term" value="P:lipopolysaccharide biosynthetic process"/>
    <property type="evidence" value="ECO:0007669"/>
    <property type="project" value="TreeGrafter"/>
</dbReference>
<proteinExistence type="predicted"/>
<gene>
    <name evidence="4" type="ORF">A3F84_01555</name>
</gene>
<evidence type="ECO:0000256" key="1">
    <source>
        <dbReference type="ARBA" id="ARBA00022679"/>
    </source>
</evidence>
<evidence type="ECO:0000259" key="3">
    <source>
        <dbReference type="Pfam" id="PF13439"/>
    </source>
</evidence>
<dbReference type="InterPro" id="IPR001296">
    <property type="entry name" value="Glyco_trans_1"/>
</dbReference>
<sequence length="393" mass="43018">MGEEGGLERILHPSSLLMRIGIDGRELLRGRITGIGRFLRNFLEGVALLRPPHEVIVYGDERTDAGAVPPPATLRVLPERATPWWDHVSLPRAAARDRVDVLFSPYDKGPLRGRCPLVLTVHDLLFLTLSEFRGVRRALYDRCYVLLHRRAFDRAAAILTVSAASRDDIVALFGVPSERIRIVPNAVTGACRRVGDGAEIGRVKDRYGVSGDYLMYVGNFKPHKNVKALLDAYVRLPQPLQNRCRLLLCGYLDAFGEGVRRAAAARGIERRVVFPGAVPDEDLPALYSGASAFVFPSLYEGFGIPPLEAMACGTPVICSDAPPLPDAVGEAALVVNARHPEAIADALARVLTDADLRSELRARGLERAALFSVERATRMILDALEQVASHAIR</sequence>
<dbReference type="InterPro" id="IPR028098">
    <property type="entry name" value="Glyco_trans_4-like_N"/>
</dbReference>
<organism evidence="4 5">
    <name type="scientific">Handelsmanbacteria sp. (strain RIFCSPLOWO2_12_FULL_64_10)</name>
    <dbReference type="NCBI Taxonomy" id="1817868"/>
    <lineage>
        <taxon>Bacteria</taxon>
        <taxon>Candidatus Handelsmaniibacteriota</taxon>
    </lineage>
</organism>
<dbReference type="Pfam" id="PF13439">
    <property type="entry name" value="Glyco_transf_4"/>
    <property type="match status" value="1"/>
</dbReference>
<evidence type="ECO:0008006" key="6">
    <source>
        <dbReference type="Google" id="ProtNLM"/>
    </source>
</evidence>
<evidence type="ECO:0000259" key="2">
    <source>
        <dbReference type="Pfam" id="PF00534"/>
    </source>
</evidence>
<dbReference type="CDD" id="cd03809">
    <property type="entry name" value="GT4_MtfB-like"/>
    <property type="match status" value="1"/>
</dbReference>
<protein>
    <recommendedName>
        <fullName evidence="6">Glycosyltransferase subfamily 4-like N-terminal domain-containing protein</fullName>
    </recommendedName>
</protein>
<keyword evidence="1" id="KW-0808">Transferase</keyword>
<name>A0A1F6D367_HANXR</name>
<dbReference type="PANTHER" id="PTHR46401">
    <property type="entry name" value="GLYCOSYLTRANSFERASE WBBK-RELATED"/>
    <property type="match status" value="1"/>
</dbReference>
<dbReference type="Gene3D" id="3.40.50.2000">
    <property type="entry name" value="Glycogen Phosphorylase B"/>
    <property type="match status" value="2"/>
</dbReference>
<dbReference type="GO" id="GO:0016757">
    <property type="term" value="F:glycosyltransferase activity"/>
    <property type="evidence" value="ECO:0007669"/>
    <property type="project" value="InterPro"/>
</dbReference>
<evidence type="ECO:0000313" key="4">
    <source>
        <dbReference type="EMBL" id="OGG55472.1"/>
    </source>
</evidence>
<dbReference type="Proteomes" id="UP000178606">
    <property type="component" value="Unassembled WGS sequence"/>
</dbReference>
<dbReference type="Pfam" id="PF00534">
    <property type="entry name" value="Glycos_transf_1"/>
    <property type="match status" value="1"/>
</dbReference>